<dbReference type="GO" id="GO:0000981">
    <property type="term" value="F:DNA-binding transcription factor activity, RNA polymerase II-specific"/>
    <property type="evidence" value="ECO:0007669"/>
    <property type="project" value="TreeGrafter"/>
</dbReference>
<feature type="domain" description="C2H2-type" evidence="8">
    <location>
        <begin position="298"/>
        <end position="327"/>
    </location>
</feature>
<accession>A0A5N5SKF7</accession>
<dbReference type="Proteomes" id="UP000326759">
    <property type="component" value="Unassembled WGS sequence"/>
</dbReference>
<keyword evidence="6" id="KW-0539">Nucleus</keyword>
<comment type="subcellular location">
    <subcellularLocation>
        <location evidence="1">Nucleus</location>
    </subcellularLocation>
</comment>
<dbReference type="FunFam" id="3.30.160.60:FF:000624">
    <property type="entry name" value="zinc finger protein 697"/>
    <property type="match status" value="1"/>
</dbReference>
<dbReference type="SMART" id="SM00355">
    <property type="entry name" value="ZnF_C2H2"/>
    <property type="match status" value="3"/>
</dbReference>
<evidence type="ECO:0000256" key="7">
    <source>
        <dbReference type="PROSITE-ProRule" id="PRU00042"/>
    </source>
</evidence>
<comment type="caution">
    <text evidence="9">The sequence shown here is derived from an EMBL/GenBank/DDBJ whole genome shotgun (WGS) entry which is preliminary data.</text>
</comment>
<dbReference type="SUPFAM" id="SSF57667">
    <property type="entry name" value="beta-beta-alpha zinc fingers"/>
    <property type="match status" value="2"/>
</dbReference>
<gene>
    <name evidence="9" type="primary">Klf15</name>
    <name evidence="9" type="ORF">Anas_11410</name>
</gene>
<evidence type="ECO:0000256" key="2">
    <source>
        <dbReference type="ARBA" id="ARBA00022723"/>
    </source>
</evidence>
<feature type="domain" description="C2H2-type" evidence="8">
    <location>
        <begin position="358"/>
        <end position="385"/>
    </location>
</feature>
<dbReference type="GO" id="GO:0000978">
    <property type="term" value="F:RNA polymerase II cis-regulatory region sequence-specific DNA binding"/>
    <property type="evidence" value="ECO:0007669"/>
    <property type="project" value="TreeGrafter"/>
</dbReference>
<keyword evidence="5" id="KW-0862">Zinc</keyword>
<evidence type="ECO:0000313" key="10">
    <source>
        <dbReference type="Proteomes" id="UP000326759"/>
    </source>
</evidence>
<evidence type="ECO:0000256" key="5">
    <source>
        <dbReference type="ARBA" id="ARBA00022833"/>
    </source>
</evidence>
<dbReference type="InterPro" id="IPR013087">
    <property type="entry name" value="Znf_C2H2_type"/>
</dbReference>
<dbReference type="InterPro" id="IPR036236">
    <property type="entry name" value="Znf_C2H2_sf"/>
</dbReference>
<dbReference type="AlphaFoldDB" id="A0A5N5SKF7"/>
<dbReference type="OrthoDB" id="4748970at2759"/>
<proteinExistence type="predicted"/>
<dbReference type="PANTHER" id="PTHR23235">
    <property type="entry name" value="KRUEPPEL-LIKE TRANSCRIPTION FACTOR"/>
    <property type="match status" value="1"/>
</dbReference>
<keyword evidence="3" id="KW-0677">Repeat</keyword>
<dbReference type="GO" id="GO:0005634">
    <property type="term" value="C:nucleus"/>
    <property type="evidence" value="ECO:0007669"/>
    <property type="project" value="UniProtKB-SubCell"/>
</dbReference>
<dbReference type="PROSITE" id="PS00028">
    <property type="entry name" value="ZINC_FINGER_C2H2_1"/>
    <property type="match status" value="3"/>
</dbReference>
<dbReference type="PROSITE" id="PS50157">
    <property type="entry name" value="ZINC_FINGER_C2H2_2"/>
    <property type="match status" value="3"/>
</dbReference>
<dbReference type="PANTHER" id="PTHR23235:SF120">
    <property type="entry name" value="KRUPPEL-LIKE FACTOR 15"/>
    <property type="match status" value="1"/>
</dbReference>
<evidence type="ECO:0000259" key="8">
    <source>
        <dbReference type="PROSITE" id="PS50157"/>
    </source>
</evidence>
<reference evidence="9 10" key="1">
    <citation type="journal article" date="2019" name="PLoS Biol.">
        <title>Sex chromosomes control vertical transmission of feminizing Wolbachia symbionts in an isopod.</title>
        <authorList>
            <person name="Becking T."/>
            <person name="Chebbi M.A."/>
            <person name="Giraud I."/>
            <person name="Moumen B."/>
            <person name="Laverre T."/>
            <person name="Caubet Y."/>
            <person name="Peccoud J."/>
            <person name="Gilbert C."/>
            <person name="Cordaux R."/>
        </authorList>
    </citation>
    <scope>NUCLEOTIDE SEQUENCE [LARGE SCALE GENOMIC DNA]</scope>
    <source>
        <strain evidence="9">ANa2</strain>
        <tissue evidence="9">Whole body excluding digestive tract and cuticle</tissue>
    </source>
</reference>
<keyword evidence="10" id="KW-1185">Reference proteome</keyword>
<sequence length="454" mass="51447">EEDGDEISLDIRDICEVKESIDELNQLLFSPSCIWSEDLDSQNVPLFNNESNFDENVASPCHQFPSSPLMTFFCFENSSLLEKDIITSSSEEDLQNIIENWQPNSENSDTSSNECDIIEKTGVPLSPTLGSANNSTFSFTPVVSASNPISEFSSSLENLPPPSTGIPQLDEADLGIVNGDINFGFTPLDQIHVYREHTDELYKDRNENKVSNSCNFSTPDVVNNTGVHNMFLTGHDYTNKIEGYQTNYPAVTDNSPSHILHNPNFIPYSSYCNQIVLKEFHAAHSPEQDQRREEERAFTCSHEGCGKVYAKSSHLKAHHRRHTGEKPFICDWAGCSWKFSRSDELARHKRSHSGVKPYRCQMCDKRFSRSDHLAKHNKVHRKDRNVFYESHVMSLSNRRNRSTLLHPPGVKNVFQRQGLSNPQISSKTIPTHQQPNIPAISHRFQFSKNSVQAA</sequence>
<dbReference type="GO" id="GO:0008270">
    <property type="term" value="F:zinc ion binding"/>
    <property type="evidence" value="ECO:0007669"/>
    <property type="project" value="UniProtKB-KW"/>
</dbReference>
<dbReference type="Pfam" id="PF00096">
    <property type="entry name" value="zf-C2H2"/>
    <property type="match status" value="3"/>
</dbReference>
<evidence type="ECO:0000313" key="9">
    <source>
        <dbReference type="EMBL" id="KAB7494312.1"/>
    </source>
</evidence>
<dbReference type="FunFam" id="3.30.160.60:FF:000018">
    <property type="entry name" value="Krueppel-like factor 15"/>
    <property type="match status" value="1"/>
</dbReference>
<dbReference type="EMBL" id="SEYY01024203">
    <property type="protein sequence ID" value="KAB7494312.1"/>
    <property type="molecule type" value="Genomic_DNA"/>
</dbReference>
<feature type="domain" description="C2H2-type" evidence="8">
    <location>
        <begin position="328"/>
        <end position="357"/>
    </location>
</feature>
<keyword evidence="4 7" id="KW-0863">Zinc-finger</keyword>
<feature type="non-terminal residue" evidence="9">
    <location>
        <position position="1"/>
    </location>
</feature>
<protein>
    <submittedName>
        <fullName evidence="9">Krueppel-like factor 15</fullName>
    </submittedName>
</protein>
<evidence type="ECO:0000256" key="1">
    <source>
        <dbReference type="ARBA" id="ARBA00004123"/>
    </source>
</evidence>
<keyword evidence="2" id="KW-0479">Metal-binding</keyword>
<organism evidence="9 10">
    <name type="scientific">Armadillidium nasatum</name>
    <dbReference type="NCBI Taxonomy" id="96803"/>
    <lineage>
        <taxon>Eukaryota</taxon>
        <taxon>Metazoa</taxon>
        <taxon>Ecdysozoa</taxon>
        <taxon>Arthropoda</taxon>
        <taxon>Crustacea</taxon>
        <taxon>Multicrustacea</taxon>
        <taxon>Malacostraca</taxon>
        <taxon>Eumalacostraca</taxon>
        <taxon>Peracarida</taxon>
        <taxon>Isopoda</taxon>
        <taxon>Oniscidea</taxon>
        <taxon>Crinocheta</taxon>
        <taxon>Armadillidiidae</taxon>
        <taxon>Armadillidium</taxon>
    </lineage>
</organism>
<evidence type="ECO:0000256" key="4">
    <source>
        <dbReference type="ARBA" id="ARBA00022771"/>
    </source>
</evidence>
<dbReference type="Gene3D" id="3.30.160.60">
    <property type="entry name" value="Classic Zinc Finger"/>
    <property type="match status" value="3"/>
</dbReference>
<evidence type="ECO:0000256" key="3">
    <source>
        <dbReference type="ARBA" id="ARBA00022737"/>
    </source>
</evidence>
<evidence type="ECO:0000256" key="6">
    <source>
        <dbReference type="ARBA" id="ARBA00023242"/>
    </source>
</evidence>
<name>A0A5N5SKF7_9CRUS</name>
<dbReference type="FunFam" id="3.30.160.60:FF:000125">
    <property type="entry name" value="Putative zinc finger protein 143"/>
    <property type="match status" value="1"/>
</dbReference>